<dbReference type="Pfam" id="PF18052">
    <property type="entry name" value="Rx_N"/>
    <property type="match status" value="1"/>
</dbReference>
<keyword evidence="2" id="KW-0433">Leucine-rich repeat</keyword>
<feature type="domain" description="Disease resistance N-terminal" evidence="6">
    <location>
        <begin position="12"/>
        <end position="91"/>
    </location>
</feature>
<comment type="similarity">
    <text evidence="1">Belongs to the disease resistance NB-LRR family.</text>
</comment>
<dbReference type="eggNOG" id="KOG4658">
    <property type="taxonomic scope" value="Eukaryota"/>
</dbReference>
<dbReference type="Gramene" id="OB10G11130.1">
    <property type="protein sequence ID" value="OB10G11130.1"/>
    <property type="gene ID" value="OB10G11130"/>
</dbReference>
<reference evidence="7" key="1">
    <citation type="journal article" date="2013" name="Nat. Commun.">
        <title>Whole-genome sequencing of Oryza brachyantha reveals mechanisms underlying Oryza genome evolution.</title>
        <authorList>
            <person name="Chen J."/>
            <person name="Huang Q."/>
            <person name="Gao D."/>
            <person name="Wang J."/>
            <person name="Lang Y."/>
            <person name="Liu T."/>
            <person name="Li B."/>
            <person name="Bai Z."/>
            <person name="Luis Goicoechea J."/>
            <person name="Liang C."/>
            <person name="Chen C."/>
            <person name="Zhang W."/>
            <person name="Sun S."/>
            <person name="Liao Y."/>
            <person name="Zhang X."/>
            <person name="Yang L."/>
            <person name="Song C."/>
            <person name="Wang M."/>
            <person name="Shi J."/>
            <person name="Liu G."/>
            <person name="Liu J."/>
            <person name="Zhou H."/>
            <person name="Zhou W."/>
            <person name="Yu Q."/>
            <person name="An N."/>
            <person name="Chen Y."/>
            <person name="Cai Q."/>
            <person name="Wang B."/>
            <person name="Liu B."/>
            <person name="Min J."/>
            <person name="Huang Y."/>
            <person name="Wu H."/>
            <person name="Li Z."/>
            <person name="Zhang Y."/>
            <person name="Yin Y."/>
            <person name="Song W."/>
            <person name="Jiang J."/>
            <person name="Jackson S.A."/>
            <person name="Wing R.A."/>
            <person name="Wang J."/>
            <person name="Chen M."/>
        </authorList>
    </citation>
    <scope>NUCLEOTIDE SEQUENCE [LARGE SCALE GENOMIC DNA]</scope>
    <source>
        <strain evidence="7">cv. IRGC 101232</strain>
    </source>
</reference>
<keyword evidence="4" id="KW-0547">Nucleotide-binding</keyword>
<dbReference type="InterPro" id="IPR027417">
    <property type="entry name" value="P-loop_NTPase"/>
</dbReference>
<dbReference type="EnsemblPlants" id="OB10G11130.1">
    <property type="protein sequence ID" value="OB10G11130.1"/>
    <property type="gene ID" value="OB10G11130"/>
</dbReference>
<dbReference type="HOGENOM" id="CLU_001090_0_0_1"/>
<evidence type="ECO:0000313" key="8">
    <source>
        <dbReference type="Proteomes" id="UP000006038"/>
    </source>
</evidence>
<evidence type="ECO:0000256" key="3">
    <source>
        <dbReference type="ARBA" id="ARBA00022737"/>
    </source>
</evidence>
<dbReference type="Proteomes" id="UP000006038">
    <property type="component" value="Chromosome 10"/>
</dbReference>
<gene>
    <name evidence="7" type="primary">LOC102715051</name>
</gene>
<name>J3N0R5_ORYBR</name>
<dbReference type="GO" id="GO:0000166">
    <property type="term" value="F:nucleotide binding"/>
    <property type="evidence" value="ECO:0007669"/>
    <property type="project" value="UniProtKB-KW"/>
</dbReference>
<sequence length="485" mass="55048">MEHIISALTGDLTGRLISSLMNKFSDRVCSDDKVKRLEQLLLRVEMVIEEADGRYITNSRMLMQLKELADAMYHGRHMLDMFRCRTLIQDSAIREVSDPFPSLKRFRTIADASGSDKVRYLDLDKTLGTLESCVDHMAEFVVLLSGCERMSRRPYDAYLYIDNFMFGRHTEKQRLLNFLLEYNPPGLQPAVLPIIGGLAVGKKTLVAHVCADERVQSQFSSVLRLNEDDLLRLAQSDTLLSGKLLVVLEFLSDVNEKNWDDFFAFLAKLKKGSKLITISRFRRSEKLGTVKPILLDSHSYEEFSYLFKTLAFRSSNPNDHARLVELAGEFAMQFQSRGSLVTANTIADVLSSNLNVSFWLCILNRCRTVAQRNLSLYGDYPKILSEHGRRVDLTNFALSPVAPLHVIPYVGICSVNTVEIKDLPRMTFRELLLGSSVRPKGEFSLVIWESRLSPYTSFVHFVPNCAQDMPEDAPLSGRKRRGVPS</sequence>
<dbReference type="GeneID" id="102715051"/>
<dbReference type="KEGG" id="obr:102715051"/>
<organism evidence="7">
    <name type="scientific">Oryza brachyantha</name>
    <name type="common">malo sina</name>
    <dbReference type="NCBI Taxonomy" id="4533"/>
    <lineage>
        <taxon>Eukaryota</taxon>
        <taxon>Viridiplantae</taxon>
        <taxon>Streptophyta</taxon>
        <taxon>Embryophyta</taxon>
        <taxon>Tracheophyta</taxon>
        <taxon>Spermatophyta</taxon>
        <taxon>Magnoliopsida</taxon>
        <taxon>Liliopsida</taxon>
        <taxon>Poales</taxon>
        <taxon>Poaceae</taxon>
        <taxon>BOP clade</taxon>
        <taxon>Oryzoideae</taxon>
        <taxon>Oryzeae</taxon>
        <taxon>Oryzinae</taxon>
        <taxon>Oryza</taxon>
    </lineage>
</organism>
<evidence type="ECO:0000313" key="7">
    <source>
        <dbReference type="EnsemblPlants" id="OB10G11130.1"/>
    </source>
</evidence>
<evidence type="ECO:0000256" key="2">
    <source>
        <dbReference type="ARBA" id="ARBA00022614"/>
    </source>
</evidence>
<keyword evidence="8" id="KW-1185">Reference proteome</keyword>
<dbReference type="RefSeq" id="XP_006661619.1">
    <property type="nucleotide sequence ID" value="XM_006661556.3"/>
</dbReference>
<dbReference type="PANTHER" id="PTHR33377:SF13">
    <property type="entry name" value="OS10G0134700 PROTEIN"/>
    <property type="match status" value="1"/>
</dbReference>
<accession>J3N0R5</accession>
<evidence type="ECO:0000256" key="4">
    <source>
        <dbReference type="ARBA" id="ARBA00022741"/>
    </source>
</evidence>
<dbReference type="AlphaFoldDB" id="J3N0R5"/>
<dbReference type="SUPFAM" id="SSF52540">
    <property type="entry name" value="P-loop containing nucleoside triphosphate hydrolases"/>
    <property type="match status" value="1"/>
</dbReference>
<keyword evidence="3" id="KW-0677">Repeat</keyword>
<reference evidence="7" key="2">
    <citation type="submission" date="2013-04" db="UniProtKB">
        <authorList>
            <consortium name="EnsemblPlants"/>
        </authorList>
    </citation>
    <scope>IDENTIFICATION</scope>
</reference>
<dbReference type="OMA" id="ECTRRDK"/>
<proteinExistence type="inferred from homology"/>
<keyword evidence="5" id="KW-0611">Plant defense</keyword>
<evidence type="ECO:0000259" key="6">
    <source>
        <dbReference type="Pfam" id="PF18052"/>
    </source>
</evidence>
<dbReference type="GO" id="GO:0006952">
    <property type="term" value="P:defense response"/>
    <property type="evidence" value="ECO:0007669"/>
    <property type="project" value="UniProtKB-KW"/>
</dbReference>
<evidence type="ECO:0000256" key="1">
    <source>
        <dbReference type="ARBA" id="ARBA00008894"/>
    </source>
</evidence>
<dbReference type="OrthoDB" id="593438at2759"/>
<evidence type="ECO:0000256" key="5">
    <source>
        <dbReference type="ARBA" id="ARBA00022821"/>
    </source>
</evidence>
<protein>
    <recommendedName>
        <fullName evidence="6">Disease resistance N-terminal domain-containing protein</fullName>
    </recommendedName>
</protein>
<dbReference type="InterPro" id="IPR041118">
    <property type="entry name" value="Rx_N"/>
</dbReference>
<dbReference type="PANTHER" id="PTHR33377">
    <property type="entry name" value="OS10G0134700 PROTEIN-RELATED"/>
    <property type="match status" value="1"/>
</dbReference>